<evidence type="ECO:0000259" key="1">
    <source>
        <dbReference type="Pfam" id="PF16107"/>
    </source>
</evidence>
<reference evidence="3" key="1">
    <citation type="journal article" date="2019" name="Int. J. Syst. Evol. Microbiol.">
        <title>The Global Catalogue of Microorganisms (GCM) 10K type strain sequencing project: providing services to taxonomists for standard genome sequencing and annotation.</title>
        <authorList>
            <consortium name="The Broad Institute Genomics Platform"/>
            <consortium name="The Broad Institute Genome Sequencing Center for Infectious Disease"/>
            <person name="Wu L."/>
            <person name="Ma J."/>
        </authorList>
    </citation>
    <scope>NUCLEOTIDE SEQUENCE [LARGE SCALE GENOMIC DNA]</scope>
    <source>
        <strain evidence="3">R28</strain>
    </source>
</reference>
<protein>
    <submittedName>
        <fullName evidence="2">DUF4825 domain-containing protein</fullName>
    </submittedName>
</protein>
<dbReference type="Proteomes" id="UP001597383">
    <property type="component" value="Unassembled WGS sequence"/>
</dbReference>
<sequence>MDKWIRIFFYTFMVLLFMNGCNSTKGTEDIFQYKGSFVGDNSAIANIVHQLPGGEHIEEIELNTSVEPFGIVLTYDWMESEKRYIETAINNATFIFTLVQNAGWITFHFNDYEYKLGKVELQKWYGDELREYSSEDELKKQIETFLEDESKVKLLIGA</sequence>
<evidence type="ECO:0000313" key="2">
    <source>
        <dbReference type="EMBL" id="MFD2045522.1"/>
    </source>
</evidence>
<evidence type="ECO:0000313" key="3">
    <source>
        <dbReference type="Proteomes" id="UP001597383"/>
    </source>
</evidence>
<dbReference type="EMBL" id="JBHUHQ010000019">
    <property type="protein sequence ID" value="MFD2045522.1"/>
    <property type="molecule type" value="Genomic_DNA"/>
</dbReference>
<proteinExistence type="predicted"/>
<name>A0ABW4W4M5_9BACI</name>
<comment type="caution">
    <text evidence="2">The sequence shown here is derived from an EMBL/GenBank/DDBJ whole genome shotgun (WGS) entry which is preliminary data.</text>
</comment>
<dbReference type="RefSeq" id="WP_377558160.1">
    <property type="nucleotide sequence ID" value="NZ_JBHUHQ010000019.1"/>
</dbReference>
<accession>A0ABW4W4M5</accession>
<feature type="domain" description="DUF4825" evidence="1">
    <location>
        <begin position="31"/>
        <end position="115"/>
    </location>
</feature>
<organism evidence="2 3">
    <name type="scientific">Ornithinibacillus salinisoli</name>
    <dbReference type="NCBI Taxonomy" id="1848459"/>
    <lineage>
        <taxon>Bacteria</taxon>
        <taxon>Bacillati</taxon>
        <taxon>Bacillota</taxon>
        <taxon>Bacilli</taxon>
        <taxon>Bacillales</taxon>
        <taxon>Bacillaceae</taxon>
        <taxon>Ornithinibacillus</taxon>
    </lineage>
</organism>
<gene>
    <name evidence="2" type="ORF">ACFSJF_14680</name>
</gene>
<dbReference type="InterPro" id="IPR032250">
    <property type="entry name" value="DUF4825"/>
</dbReference>
<dbReference type="Pfam" id="PF16107">
    <property type="entry name" value="DUF4825"/>
    <property type="match status" value="1"/>
</dbReference>
<keyword evidence="3" id="KW-1185">Reference proteome</keyword>